<gene>
    <name evidence="5" type="ORF">PoB_003385400</name>
</gene>
<dbReference type="GO" id="GO:0005507">
    <property type="term" value="F:copper ion binding"/>
    <property type="evidence" value="ECO:0007669"/>
    <property type="project" value="InterPro"/>
</dbReference>
<proteinExistence type="inferred from homology"/>
<dbReference type="AlphaFoldDB" id="A0AAV4AM87"/>
<dbReference type="Proteomes" id="UP000735302">
    <property type="component" value="Unassembled WGS sequence"/>
</dbReference>
<dbReference type="CDD" id="cd00371">
    <property type="entry name" value="HMA"/>
    <property type="match status" value="1"/>
</dbReference>
<evidence type="ECO:0000256" key="1">
    <source>
        <dbReference type="ARBA" id="ARBA00001973"/>
    </source>
</evidence>
<evidence type="ECO:0000259" key="4">
    <source>
        <dbReference type="PROSITE" id="PS50846"/>
    </source>
</evidence>
<dbReference type="InterPro" id="IPR036163">
    <property type="entry name" value="HMA_dom_sf"/>
</dbReference>
<organism evidence="5 6">
    <name type="scientific">Plakobranchus ocellatus</name>
    <dbReference type="NCBI Taxonomy" id="259542"/>
    <lineage>
        <taxon>Eukaryota</taxon>
        <taxon>Metazoa</taxon>
        <taxon>Spiralia</taxon>
        <taxon>Lophotrochozoa</taxon>
        <taxon>Mollusca</taxon>
        <taxon>Gastropoda</taxon>
        <taxon>Heterobranchia</taxon>
        <taxon>Euthyneura</taxon>
        <taxon>Panpulmonata</taxon>
        <taxon>Sacoglossa</taxon>
        <taxon>Placobranchoidea</taxon>
        <taxon>Plakobranchidae</taxon>
        <taxon>Plakobranchus</taxon>
    </lineage>
</organism>
<evidence type="ECO:0000313" key="6">
    <source>
        <dbReference type="Proteomes" id="UP000735302"/>
    </source>
</evidence>
<protein>
    <recommendedName>
        <fullName evidence="3">Superoxide dismutase copper chaperone</fullName>
    </recommendedName>
</protein>
<dbReference type="SUPFAM" id="SSF55008">
    <property type="entry name" value="HMA, heavy metal-associated domain"/>
    <property type="match status" value="1"/>
</dbReference>
<evidence type="ECO:0000256" key="3">
    <source>
        <dbReference type="ARBA" id="ARBA00032899"/>
    </source>
</evidence>
<dbReference type="Gene3D" id="2.60.40.200">
    <property type="entry name" value="Superoxide dismutase, copper/zinc binding domain"/>
    <property type="match status" value="1"/>
</dbReference>
<dbReference type="Pfam" id="PF00080">
    <property type="entry name" value="Sod_Cu"/>
    <property type="match status" value="1"/>
</dbReference>
<dbReference type="InterPro" id="IPR024134">
    <property type="entry name" value="SOD_Cu/Zn_/chaperone"/>
</dbReference>
<name>A0AAV4AM87_9GAST</name>
<dbReference type="InterPro" id="IPR036423">
    <property type="entry name" value="SOD-like_Cu/Zn_dom_sf"/>
</dbReference>
<sequence length="245" mass="26320">MSAEKENSTTKMEFAVEMRSPCCAPKVEKALNNVPGIKSVKVEAASQKLIVEGSVSAETVRSEVENKTGMSTVLLGHGSSSANLGAGVAAISIGSTEVQGLLRFVQSDQNTCVVEGTVDWLPTTEPVYLSIHETGDVSNGCQSCGPLLSDGDKFTGILGELHPSQERRAEFRLTTNAVRLPDIYGHCVVIHKGTERDVKQNKSERLACGIIARSSGLFENSKRFCACDGVTIWEQRKMDQEAALS</sequence>
<reference evidence="5 6" key="1">
    <citation type="journal article" date="2021" name="Elife">
        <title>Chloroplast acquisition without the gene transfer in kleptoplastic sea slugs, Plakobranchus ocellatus.</title>
        <authorList>
            <person name="Maeda T."/>
            <person name="Takahashi S."/>
            <person name="Yoshida T."/>
            <person name="Shimamura S."/>
            <person name="Takaki Y."/>
            <person name="Nagai Y."/>
            <person name="Toyoda A."/>
            <person name="Suzuki Y."/>
            <person name="Arimoto A."/>
            <person name="Ishii H."/>
            <person name="Satoh N."/>
            <person name="Nishiyama T."/>
            <person name="Hasebe M."/>
            <person name="Maruyama T."/>
            <person name="Minagawa J."/>
            <person name="Obokata J."/>
            <person name="Shigenobu S."/>
        </authorList>
    </citation>
    <scope>NUCLEOTIDE SEQUENCE [LARGE SCALE GENOMIC DNA]</scope>
</reference>
<dbReference type="SUPFAM" id="SSF49329">
    <property type="entry name" value="Cu,Zn superoxide dismutase-like"/>
    <property type="match status" value="1"/>
</dbReference>
<dbReference type="EMBL" id="BLXT01003865">
    <property type="protein sequence ID" value="GFO07349.1"/>
    <property type="molecule type" value="Genomic_DNA"/>
</dbReference>
<dbReference type="Pfam" id="PF00403">
    <property type="entry name" value="HMA"/>
    <property type="match status" value="1"/>
</dbReference>
<dbReference type="GO" id="GO:0006801">
    <property type="term" value="P:superoxide metabolic process"/>
    <property type="evidence" value="ECO:0007669"/>
    <property type="project" value="InterPro"/>
</dbReference>
<keyword evidence="6" id="KW-1185">Reference proteome</keyword>
<comment type="caution">
    <text evidence="5">The sequence shown here is derived from an EMBL/GenBank/DDBJ whole genome shotgun (WGS) entry which is preliminary data.</text>
</comment>
<dbReference type="PANTHER" id="PTHR10003">
    <property type="entry name" value="SUPEROXIDE DISMUTASE CU-ZN -RELATED"/>
    <property type="match status" value="1"/>
</dbReference>
<comment type="cofactor">
    <cofactor evidence="1">
        <name>Cu(2+)</name>
        <dbReference type="ChEBI" id="CHEBI:29036"/>
    </cofactor>
</comment>
<accession>A0AAV4AM87</accession>
<evidence type="ECO:0000313" key="5">
    <source>
        <dbReference type="EMBL" id="GFO07349.1"/>
    </source>
</evidence>
<dbReference type="PROSITE" id="PS50846">
    <property type="entry name" value="HMA_2"/>
    <property type="match status" value="1"/>
</dbReference>
<evidence type="ECO:0000256" key="2">
    <source>
        <dbReference type="ARBA" id="ARBA00025798"/>
    </source>
</evidence>
<feature type="domain" description="HMA" evidence="4">
    <location>
        <begin position="9"/>
        <end position="76"/>
    </location>
</feature>
<dbReference type="InterPro" id="IPR001424">
    <property type="entry name" value="SOD_Cu_Zn_dom"/>
</dbReference>
<dbReference type="Gene3D" id="3.30.70.100">
    <property type="match status" value="1"/>
</dbReference>
<comment type="similarity">
    <text evidence="2">In the C-terminal section; belongs to the Cu-Zn superoxide dismutase family.</text>
</comment>
<dbReference type="InterPro" id="IPR006121">
    <property type="entry name" value="HMA_dom"/>
</dbReference>